<organism evidence="1 2">
    <name type="scientific">Bacteroides stercorirosoris</name>
    <dbReference type="NCBI Taxonomy" id="871324"/>
    <lineage>
        <taxon>Bacteria</taxon>
        <taxon>Pseudomonadati</taxon>
        <taxon>Bacteroidota</taxon>
        <taxon>Bacteroidia</taxon>
        <taxon>Bacteroidales</taxon>
        <taxon>Bacteroidaceae</taxon>
        <taxon>Bacteroides</taxon>
    </lineage>
</organism>
<dbReference type="AlphaFoldDB" id="A0A1M6DP99"/>
<name>A0A1M6DP99_9BACE</name>
<keyword evidence="2" id="KW-1185">Reference proteome</keyword>
<evidence type="ECO:0000313" key="1">
    <source>
        <dbReference type="EMBL" id="SHI75076.1"/>
    </source>
</evidence>
<dbReference type="Proteomes" id="UP000184192">
    <property type="component" value="Unassembled WGS sequence"/>
</dbReference>
<evidence type="ECO:0000313" key="2">
    <source>
        <dbReference type="Proteomes" id="UP000184192"/>
    </source>
</evidence>
<accession>A0A1M6DP99</accession>
<proteinExistence type="predicted"/>
<protein>
    <submittedName>
        <fullName evidence="1">Uncharacterized protein</fullName>
    </submittedName>
</protein>
<dbReference type="EMBL" id="FQZN01000007">
    <property type="protein sequence ID" value="SHI75076.1"/>
    <property type="molecule type" value="Genomic_DNA"/>
</dbReference>
<gene>
    <name evidence="1" type="ORF">SAMN05444350_10745</name>
</gene>
<sequence length="40" mass="4597">MTNYLQIINYNAKNNKISVFDIKIKSIFVATNIPLTIILL</sequence>
<reference evidence="2" key="1">
    <citation type="submission" date="2016-11" db="EMBL/GenBank/DDBJ databases">
        <authorList>
            <person name="Varghese N."/>
            <person name="Submissions S."/>
        </authorList>
    </citation>
    <scope>NUCLEOTIDE SEQUENCE [LARGE SCALE GENOMIC DNA]</scope>
    <source>
        <strain evidence="2">DSM 26884</strain>
    </source>
</reference>